<dbReference type="CDD" id="cd08195">
    <property type="entry name" value="DHQS"/>
    <property type="match status" value="1"/>
</dbReference>
<dbReference type="GO" id="GO:0009073">
    <property type="term" value="P:aromatic amino acid family biosynthetic process"/>
    <property type="evidence" value="ECO:0007669"/>
    <property type="project" value="UniProtKB-KW"/>
</dbReference>
<comment type="cofactor">
    <cofactor evidence="2">
        <name>NAD(+)</name>
        <dbReference type="ChEBI" id="CHEBI:57540"/>
    </cofactor>
</comment>
<keyword evidence="11" id="KW-0028">Amino-acid biosynthesis</keyword>
<evidence type="ECO:0000313" key="21">
    <source>
        <dbReference type="EMBL" id="EJX08250.1"/>
    </source>
</evidence>
<keyword evidence="12" id="KW-0479">Metal-binding</keyword>
<dbReference type="EMBL" id="AMCI01000663">
    <property type="protein sequence ID" value="EJX08250.1"/>
    <property type="molecule type" value="Genomic_DNA"/>
</dbReference>
<proteinExistence type="inferred from homology"/>
<evidence type="ECO:0000256" key="8">
    <source>
        <dbReference type="ARBA" id="ARBA00013031"/>
    </source>
</evidence>
<dbReference type="NCBIfam" id="TIGR01357">
    <property type="entry name" value="aroB"/>
    <property type="match status" value="1"/>
</dbReference>
<evidence type="ECO:0000256" key="18">
    <source>
        <dbReference type="ARBA" id="ARBA00023285"/>
    </source>
</evidence>
<evidence type="ECO:0000259" key="20">
    <source>
        <dbReference type="Pfam" id="PF24621"/>
    </source>
</evidence>
<evidence type="ECO:0000256" key="6">
    <source>
        <dbReference type="ARBA" id="ARBA00004661"/>
    </source>
</evidence>
<evidence type="ECO:0000256" key="1">
    <source>
        <dbReference type="ARBA" id="ARBA00001393"/>
    </source>
</evidence>
<reference evidence="21" key="1">
    <citation type="journal article" date="2012" name="PLoS ONE">
        <title>Gene sets for utilization of primary and secondary nutrition supplies in the distal gut of endangered iberian lynx.</title>
        <authorList>
            <person name="Alcaide M."/>
            <person name="Messina E."/>
            <person name="Richter M."/>
            <person name="Bargiela R."/>
            <person name="Peplies J."/>
            <person name="Huws S.A."/>
            <person name="Newbold C.J."/>
            <person name="Golyshin P.N."/>
            <person name="Simon M.A."/>
            <person name="Lopez G."/>
            <person name="Yakimov M.M."/>
            <person name="Ferrer M."/>
        </authorList>
    </citation>
    <scope>NUCLEOTIDE SEQUENCE</scope>
</reference>
<dbReference type="PANTHER" id="PTHR43622">
    <property type="entry name" value="3-DEHYDROQUINATE SYNTHASE"/>
    <property type="match status" value="1"/>
</dbReference>
<dbReference type="InterPro" id="IPR030963">
    <property type="entry name" value="DHQ_synth_fam"/>
</dbReference>
<evidence type="ECO:0000256" key="15">
    <source>
        <dbReference type="ARBA" id="ARBA00023027"/>
    </source>
</evidence>
<dbReference type="PANTHER" id="PTHR43622:SF7">
    <property type="entry name" value="3-DEHYDROQUINATE SYNTHASE, CHLOROPLASTIC"/>
    <property type="match status" value="1"/>
</dbReference>
<dbReference type="GO" id="GO:0008652">
    <property type="term" value="P:amino acid biosynthetic process"/>
    <property type="evidence" value="ECO:0007669"/>
    <property type="project" value="UniProtKB-KW"/>
</dbReference>
<comment type="similarity">
    <text evidence="7">Belongs to the sugar phosphate cyclases superfamily. Dehydroquinate synthase family.</text>
</comment>
<evidence type="ECO:0000256" key="12">
    <source>
        <dbReference type="ARBA" id="ARBA00022723"/>
    </source>
</evidence>
<comment type="pathway">
    <text evidence="6">Metabolic intermediate biosynthesis; chorismate biosynthesis; chorismate from D-erythrose 4-phosphate and phosphoenolpyruvate: step 2/7.</text>
</comment>
<evidence type="ECO:0000256" key="11">
    <source>
        <dbReference type="ARBA" id="ARBA00022605"/>
    </source>
</evidence>
<keyword evidence="10" id="KW-0963">Cytoplasm</keyword>
<comment type="cofactor">
    <cofactor evidence="4">
        <name>Zn(2+)</name>
        <dbReference type="ChEBI" id="CHEBI:29105"/>
    </cofactor>
</comment>
<evidence type="ECO:0000256" key="3">
    <source>
        <dbReference type="ARBA" id="ARBA00001941"/>
    </source>
</evidence>
<feature type="domain" description="3-dehydroquinate synthase N-terminal" evidence="19">
    <location>
        <begin position="94"/>
        <end position="204"/>
    </location>
</feature>
<dbReference type="GO" id="GO:0046872">
    <property type="term" value="F:metal ion binding"/>
    <property type="evidence" value="ECO:0007669"/>
    <property type="project" value="UniProtKB-KW"/>
</dbReference>
<evidence type="ECO:0000256" key="7">
    <source>
        <dbReference type="ARBA" id="ARBA00005412"/>
    </source>
</evidence>
<comment type="caution">
    <text evidence="21">The sequence shown here is derived from an EMBL/GenBank/DDBJ whole genome shotgun (WGS) entry which is preliminary data.</text>
</comment>
<dbReference type="EC" id="4.2.3.4" evidence="8"/>
<dbReference type="PIRSF" id="PIRSF001455">
    <property type="entry name" value="DHQ_synth"/>
    <property type="match status" value="1"/>
</dbReference>
<dbReference type="GO" id="GO:0003856">
    <property type="term" value="F:3-dehydroquinate synthase activity"/>
    <property type="evidence" value="ECO:0007669"/>
    <property type="project" value="UniProtKB-EC"/>
</dbReference>
<accession>J9H3J7</accession>
<keyword evidence="18" id="KW-0170">Cobalt</keyword>
<keyword evidence="13" id="KW-0547">Nucleotide-binding</keyword>
<dbReference type="InterPro" id="IPR016037">
    <property type="entry name" value="DHQ_synth_AroB"/>
</dbReference>
<comment type="subcellular location">
    <subcellularLocation>
        <location evidence="5">Cytoplasm</location>
    </subcellularLocation>
</comment>
<protein>
    <recommendedName>
        <fullName evidence="9">3-dehydroquinate synthase</fullName>
        <ecNumber evidence="8">4.2.3.4</ecNumber>
    </recommendedName>
</protein>
<dbReference type="Pfam" id="PF24621">
    <property type="entry name" value="DHQS_C"/>
    <property type="match status" value="1"/>
</dbReference>
<name>J9H3J7_9ZZZZ</name>
<evidence type="ECO:0000256" key="16">
    <source>
        <dbReference type="ARBA" id="ARBA00023141"/>
    </source>
</evidence>
<sequence length="389" mass="43807">MLFSLILHETTRIVHEGTHVPENIYRKLKKKNDMSPQQVIVCQDLADDLTRALTQCPYDQLFVLTDENTREHCWKVLANQKGLQKHLSNAHLLCIRPGDTHKTLEELAQVWTALGDQGATRHSLLLNLGGGMVTDLGGFAAATFKRGIRFINLPTTLLAMVDASVGGKTGINFHGLKNEIGNFAPAEYVLIDGTFLRTLDRENLLSGYAEMLKHGLISTTAHWAELLQFNFDEPDYRQLQTLAGQSVQVKEGIVAQDPFEKGIRKALNLGHTVGHAFESFCLETDRPVLHGYAVAWGLVCELYLSHLKTGFPADKLRQTLQFIREHYGSLSFDCKQYDRLYELMTHDKKNTAGTINFTLLSEIGDIQINQSATKEEIFGLLDFYRETME</sequence>
<keyword evidence="15" id="KW-0520">NAD</keyword>
<organism evidence="21">
    <name type="scientific">gut metagenome</name>
    <dbReference type="NCBI Taxonomy" id="749906"/>
    <lineage>
        <taxon>unclassified sequences</taxon>
        <taxon>metagenomes</taxon>
        <taxon>organismal metagenomes</taxon>
    </lineage>
</organism>
<evidence type="ECO:0000256" key="17">
    <source>
        <dbReference type="ARBA" id="ARBA00023239"/>
    </source>
</evidence>
<dbReference type="InterPro" id="IPR050071">
    <property type="entry name" value="Dehydroquinate_synthase"/>
</dbReference>
<dbReference type="Gene3D" id="3.40.50.1970">
    <property type="match status" value="1"/>
</dbReference>
<keyword evidence="14" id="KW-0862">Zinc</keyword>
<evidence type="ECO:0000256" key="4">
    <source>
        <dbReference type="ARBA" id="ARBA00001947"/>
    </source>
</evidence>
<comment type="catalytic activity">
    <reaction evidence="1">
        <text>7-phospho-2-dehydro-3-deoxy-D-arabino-heptonate = 3-dehydroquinate + phosphate</text>
        <dbReference type="Rhea" id="RHEA:21968"/>
        <dbReference type="ChEBI" id="CHEBI:32364"/>
        <dbReference type="ChEBI" id="CHEBI:43474"/>
        <dbReference type="ChEBI" id="CHEBI:58394"/>
        <dbReference type="EC" id="4.2.3.4"/>
    </reaction>
</comment>
<feature type="domain" description="3-dehydroquinate synthase C-terminal" evidence="20">
    <location>
        <begin position="207"/>
        <end position="350"/>
    </location>
</feature>
<evidence type="ECO:0000256" key="10">
    <source>
        <dbReference type="ARBA" id="ARBA00022490"/>
    </source>
</evidence>
<evidence type="ECO:0000259" key="19">
    <source>
        <dbReference type="Pfam" id="PF01761"/>
    </source>
</evidence>
<evidence type="ECO:0000256" key="13">
    <source>
        <dbReference type="ARBA" id="ARBA00022741"/>
    </source>
</evidence>
<dbReference type="InterPro" id="IPR056179">
    <property type="entry name" value="DHQS_C"/>
</dbReference>
<comment type="cofactor">
    <cofactor evidence="3">
        <name>Co(2+)</name>
        <dbReference type="ChEBI" id="CHEBI:48828"/>
    </cofactor>
</comment>
<dbReference type="FunFam" id="3.40.50.1970:FF:000007">
    <property type="entry name" value="Pentafunctional AROM polypeptide"/>
    <property type="match status" value="1"/>
</dbReference>
<dbReference type="SUPFAM" id="SSF56796">
    <property type="entry name" value="Dehydroquinate synthase-like"/>
    <property type="match status" value="1"/>
</dbReference>
<dbReference type="Gene3D" id="1.20.1090.10">
    <property type="entry name" value="Dehydroquinate synthase-like - alpha domain"/>
    <property type="match status" value="1"/>
</dbReference>
<keyword evidence="16" id="KW-0057">Aromatic amino acid biosynthesis</keyword>
<gene>
    <name evidence="21" type="ORF">EVA_03612</name>
</gene>
<evidence type="ECO:0000256" key="2">
    <source>
        <dbReference type="ARBA" id="ARBA00001911"/>
    </source>
</evidence>
<dbReference type="InterPro" id="IPR030960">
    <property type="entry name" value="DHQS/DOIS_N"/>
</dbReference>
<evidence type="ECO:0000256" key="9">
    <source>
        <dbReference type="ARBA" id="ARBA00017684"/>
    </source>
</evidence>
<keyword evidence="17 21" id="KW-0456">Lyase</keyword>
<dbReference type="Pfam" id="PF01761">
    <property type="entry name" value="DHQ_synthase"/>
    <property type="match status" value="1"/>
</dbReference>
<evidence type="ECO:0000256" key="5">
    <source>
        <dbReference type="ARBA" id="ARBA00004496"/>
    </source>
</evidence>
<dbReference type="GO" id="GO:0000166">
    <property type="term" value="F:nucleotide binding"/>
    <property type="evidence" value="ECO:0007669"/>
    <property type="project" value="UniProtKB-KW"/>
</dbReference>
<evidence type="ECO:0000256" key="14">
    <source>
        <dbReference type="ARBA" id="ARBA00022833"/>
    </source>
</evidence>
<dbReference type="AlphaFoldDB" id="J9H3J7"/>
<dbReference type="GO" id="GO:0005737">
    <property type="term" value="C:cytoplasm"/>
    <property type="evidence" value="ECO:0007669"/>
    <property type="project" value="UniProtKB-SubCell"/>
</dbReference>